<dbReference type="Proteomes" id="UP000286415">
    <property type="component" value="Unassembled WGS sequence"/>
</dbReference>
<feature type="domain" description="Ribosomal RNA methyltransferase FtsJ" evidence="10">
    <location>
        <begin position="603"/>
        <end position="784"/>
    </location>
</feature>
<dbReference type="FunFam" id="3.40.50.300:FF:000616">
    <property type="entry name" value="GPN-loop GTPase 3"/>
    <property type="match status" value="1"/>
</dbReference>
<dbReference type="EMBL" id="NIRI02000042">
    <property type="protein sequence ID" value="KAG5452138.1"/>
    <property type="molecule type" value="Genomic_DNA"/>
</dbReference>
<feature type="region of interest" description="Disordered" evidence="8">
    <location>
        <begin position="790"/>
        <end position="813"/>
    </location>
</feature>
<dbReference type="PANTHER" id="PTHR21231:SF7">
    <property type="entry name" value="GPN-LOOP GTPASE 3"/>
    <property type="match status" value="1"/>
</dbReference>
<dbReference type="CDD" id="cd17872">
    <property type="entry name" value="GPN3"/>
    <property type="match status" value="1"/>
</dbReference>
<evidence type="ECO:0000313" key="12">
    <source>
        <dbReference type="Proteomes" id="UP000286415"/>
    </source>
</evidence>
<dbReference type="GO" id="GO:0003924">
    <property type="term" value="F:GTPase activity"/>
    <property type="evidence" value="ECO:0007669"/>
    <property type="project" value="TreeGrafter"/>
</dbReference>
<evidence type="ECO:0000256" key="1">
    <source>
        <dbReference type="ARBA" id="ARBA00002411"/>
    </source>
</evidence>
<organism evidence="11 12">
    <name type="scientific">Clonorchis sinensis</name>
    <name type="common">Chinese liver fluke</name>
    <dbReference type="NCBI Taxonomy" id="79923"/>
    <lineage>
        <taxon>Eukaryota</taxon>
        <taxon>Metazoa</taxon>
        <taxon>Spiralia</taxon>
        <taxon>Lophotrochozoa</taxon>
        <taxon>Platyhelminthes</taxon>
        <taxon>Trematoda</taxon>
        <taxon>Digenea</taxon>
        <taxon>Opisthorchiida</taxon>
        <taxon>Opisthorchiata</taxon>
        <taxon>Opisthorchiidae</taxon>
        <taxon>Clonorchis</taxon>
    </lineage>
</organism>
<dbReference type="Pfam" id="PF01728">
    <property type="entry name" value="FtsJ"/>
    <property type="match status" value="1"/>
</dbReference>
<evidence type="ECO:0000256" key="7">
    <source>
        <dbReference type="ARBA" id="ARBA00029702"/>
    </source>
</evidence>
<evidence type="ECO:0000256" key="9">
    <source>
        <dbReference type="SAM" id="Phobius"/>
    </source>
</evidence>
<dbReference type="PANTHER" id="PTHR21231">
    <property type="entry name" value="XPA-BINDING PROTEIN 1-RELATED"/>
    <property type="match status" value="1"/>
</dbReference>
<comment type="function">
    <text evidence="1">Small GTPase required for proper localization of RNA polymerase II (RNAPII). May act at an RNAP assembly step prior to nuclear import.</text>
</comment>
<comment type="caution">
    <text evidence="11">The sequence shown here is derived from an EMBL/GenBank/DDBJ whole genome shotgun (WGS) entry which is preliminary data.</text>
</comment>
<dbReference type="GO" id="GO:0033645">
    <property type="term" value="C:host cell endomembrane system"/>
    <property type="evidence" value="ECO:0007669"/>
    <property type="project" value="UniProtKB-SubCell"/>
</dbReference>
<gene>
    <name evidence="11" type="ORF">CSKR_112545</name>
</gene>
<dbReference type="SUPFAM" id="SSF53335">
    <property type="entry name" value="S-adenosyl-L-methionine-dependent methyltransferases"/>
    <property type="match status" value="1"/>
</dbReference>
<keyword evidence="4" id="KW-0547">Nucleotide-binding</keyword>
<keyword evidence="6" id="KW-0342">GTP-binding</keyword>
<evidence type="ECO:0000259" key="10">
    <source>
        <dbReference type="Pfam" id="PF01728"/>
    </source>
</evidence>
<dbReference type="HAMAP" id="MF_01547">
    <property type="entry name" value="RNA_methyltr_E"/>
    <property type="match status" value="1"/>
</dbReference>
<evidence type="ECO:0000256" key="2">
    <source>
        <dbReference type="ARBA" id="ARBA00005290"/>
    </source>
</evidence>
<dbReference type="InterPro" id="IPR015507">
    <property type="entry name" value="rRNA-MeTfrase_E"/>
</dbReference>
<evidence type="ECO:0000256" key="3">
    <source>
        <dbReference type="ARBA" id="ARBA00014587"/>
    </source>
</evidence>
<keyword evidence="9" id="KW-1133">Transmembrane helix</keyword>
<keyword evidence="12" id="KW-1185">Reference proteome</keyword>
<keyword evidence="5" id="KW-0378">Hydrolase</keyword>
<dbReference type="InterPro" id="IPR029063">
    <property type="entry name" value="SAM-dependent_MTases_sf"/>
</dbReference>
<keyword evidence="9" id="KW-0472">Membrane</keyword>
<evidence type="ECO:0000256" key="8">
    <source>
        <dbReference type="SAM" id="MobiDB-lite"/>
    </source>
</evidence>
<evidence type="ECO:0000256" key="6">
    <source>
        <dbReference type="ARBA" id="ARBA00023134"/>
    </source>
</evidence>
<feature type="transmembrane region" description="Helical" evidence="9">
    <location>
        <begin position="184"/>
        <end position="206"/>
    </location>
</feature>
<dbReference type="InterPro" id="IPR002877">
    <property type="entry name" value="RNA_MeTrfase_FtsJ_dom"/>
</dbReference>
<keyword evidence="9" id="KW-0812">Transmembrane</keyword>
<dbReference type="Gene3D" id="3.40.50.300">
    <property type="entry name" value="P-loop containing nucleotide triphosphate hydrolases"/>
    <property type="match status" value="1"/>
</dbReference>
<reference evidence="11 12" key="1">
    <citation type="journal article" date="2018" name="Biotechnol. Adv.">
        <title>Improved genomic resources and new bioinformatic workflow for the carcinogenic parasite Clonorchis sinensis: Biotechnological implications.</title>
        <authorList>
            <person name="Wang D."/>
            <person name="Korhonen P.K."/>
            <person name="Gasser R.B."/>
            <person name="Young N.D."/>
        </authorList>
    </citation>
    <scope>NUCLEOTIDE SEQUENCE [LARGE SCALE GENOMIC DNA]</scope>
    <source>
        <strain evidence="11">Cs-k2</strain>
    </source>
</reference>
<dbReference type="GO" id="GO:0001510">
    <property type="term" value="P:RNA methylation"/>
    <property type="evidence" value="ECO:0007669"/>
    <property type="project" value="InterPro"/>
</dbReference>
<dbReference type="OrthoDB" id="5839at2759"/>
<comment type="similarity">
    <text evidence="2">Belongs to the GPN-loop GTPase family.</text>
</comment>
<feature type="transmembrane region" description="Helical" evidence="9">
    <location>
        <begin position="433"/>
        <end position="450"/>
    </location>
</feature>
<dbReference type="GO" id="GO:0008168">
    <property type="term" value="F:methyltransferase activity"/>
    <property type="evidence" value="ECO:0007669"/>
    <property type="project" value="InterPro"/>
</dbReference>
<dbReference type="InterPro" id="IPR007404">
    <property type="entry name" value="YdjM-like"/>
</dbReference>
<dbReference type="InterPro" id="IPR030228">
    <property type="entry name" value="Gpn3"/>
</dbReference>
<dbReference type="Gene3D" id="3.40.50.150">
    <property type="entry name" value="Vaccinia Virus protein VP39"/>
    <property type="match status" value="1"/>
</dbReference>
<name>A0A3R7JXC0_CLOSI</name>
<dbReference type="InterPro" id="IPR027417">
    <property type="entry name" value="P-loop_NTPase"/>
</dbReference>
<dbReference type="STRING" id="79923.A0A3R7JXC0"/>
<dbReference type="AlphaFoldDB" id="A0A3R7JXC0"/>
<evidence type="ECO:0000313" key="11">
    <source>
        <dbReference type="EMBL" id="KAG5452138.1"/>
    </source>
</evidence>
<sequence>MKTLTIKLGSTTAAFLDWVLGTQLINVLSKNKMPRFAQLVIGPAGCGKSTYCATIQAHCETLHRTVDVVNLDPAAEYFEYNPIADIRDLIHVDDVMQDSDIHLGPNGGLIFCMEYLSQNLDWLDTALGDCENDYVLFDCPGQVELFSHLPIMPRIVEHLQRKWDFRFVTVFVLDARFLVDSSHFMAGVLAALSSMVALATAHINVMSKMDLLPLRKQKYVIARYLSPDMNYFLDCDADDHSAVGPQMKYAKLNSALAGLIERYSVVHFMPLNRDNEETISDILQQIDHCLQYDEEVDPPNRVFDAAEQELAGFEGENDDEGSRLFGSRNTYSTRLTLETITHGCLGVIFWLFCAISLSPTERGNWCLLVESSIWAAIFAVFPDLDHFICSGTFSLQAASQLPGRPFLHWIGFPLMLHIVLLCFPLIYSPKNGSLFFKAIGFLWIVNVAYWSHIIRDSRHRGIWVWPPPSSRTWTSPSTRLGEDSYWISETPALPALPVYLLALSLLIPSFRYSVGQLHFCAASFSPLLSRATGEPDHSFPHPVYKFRRPFIIGCRGWLTFVSIAPTRASLFTFGVTNGSADSKKWLARQRSDPYVKRARIESFRCRSAFKLLQLQEKLSGSLISPGDIVVDCGAAPGSWSQVATSFVSPSPGGSSAGSSSGLVIAFDLLDFAPLPGVSRFCKVDVRDSAKCVQLVNETVRDYLKRLGSTTVAEGSLSHVNVVLSDMAPNVTGLRELDVPAMMDLANSVLQLAVRTSAPGASLVMKLWQSSEADEFLSVVSRFYRGPWNSAVKPPNHKPYPQTKEKRREDPGPAVRFFKPAASRSDSAEIYLIARGFQLPDDANRC</sequence>
<evidence type="ECO:0000256" key="5">
    <source>
        <dbReference type="ARBA" id="ARBA00022801"/>
    </source>
</evidence>
<accession>A0A3R7JXC0</accession>
<protein>
    <recommendedName>
        <fullName evidence="3">GPN-loop GTPase 3</fullName>
    </recommendedName>
    <alternativeName>
        <fullName evidence="7">ATP-binding domain 1 family member C</fullName>
    </alternativeName>
</protein>
<dbReference type="SUPFAM" id="SSF52540">
    <property type="entry name" value="P-loop containing nucleoside triphosphate hydrolases"/>
    <property type="match status" value="1"/>
</dbReference>
<reference evidence="11 12" key="2">
    <citation type="journal article" date="2021" name="Genomics">
        <title>High-quality reference genome for Clonorchis sinensis.</title>
        <authorList>
            <person name="Young N.D."/>
            <person name="Stroehlein A.J."/>
            <person name="Kinkar L."/>
            <person name="Wang T."/>
            <person name="Sohn W.M."/>
            <person name="Chang B.C.H."/>
            <person name="Kaur P."/>
            <person name="Weisz D."/>
            <person name="Dudchenko O."/>
            <person name="Aiden E.L."/>
            <person name="Korhonen P.K."/>
            <person name="Gasser R.B."/>
        </authorList>
    </citation>
    <scope>NUCLEOTIDE SEQUENCE [LARGE SCALE GENOMIC DNA]</scope>
    <source>
        <strain evidence="11">Cs-k2</strain>
    </source>
</reference>
<feature type="transmembrane region" description="Helical" evidence="9">
    <location>
        <begin position="406"/>
        <end position="427"/>
    </location>
</feature>
<dbReference type="Pfam" id="PF03029">
    <property type="entry name" value="ATP_bind_1"/>
    <property type="match status" value="1"/>
</dbReference>
<dbReference type="InParanoid" id="A0A3R7JXC0"/>
<proteinExistence type="inferred from homology"/>
<dbReference type="Pfam" id="PF04307">
    <property type="entry name" value="YdjM"/>
    <property type="match status" value="1"/>
</dbReference>
<dbReference type="InterPro" id="IPR004130">
    <property type="entry name" value="Gpn"/>
</dbReference>
<evidence type="ECO:0000256" key="4">
    <source>
        <dbReference type="ARBA" id="ARBA00022741"/>
    </source>
</evidence>
<dbReference type="GO" id="GO:0005525">
    <property type="term" value="F:GTP binding"/>
    <property type="evidence" value="ECO:0007669"/>
    <property type="project" value="UniProtKB-KW"/>
</dbReference>
<feature type="transmembrane region" description="Helical" evidence="9">
    <location>
        <begin position="335"/>
        <end position="357"/>
    </location>
</feature>